<feature type="transmembrane region" description="Helical" evidence="1">
    <location>
        <begin position="201"/>
        <end position="219"/>
    </location>
</feature>
<feature type="transmembrane region" description="Helical" evidence="1">
    <location>
        <begin position="385"/>
        <end position="405"/>
    </location>
</feature>
<dbReference type="RefSeq" id="WP_313978685.1">
    <property type="nucleotide sequence ID" value="NZ_JASJOS010000005.1"/>
</dbReference>
<dbReference type="AlphaFoldDB" id="A0AAE3QPR7"/>
<protein>
    <recommendedName>
        <fullName evidence="4">Glycosyltransferase RgtA/B/C/D-like domain-containing protein</fullName>
    </recommendedName>
</protein>
<dbReference type="EMBL" id="JASJOS010000005">
    <property type="protein sequence ID" value="MDJ1481213.1"/>
    <property type="molecule type" value="Genomic_DNA"/>
</dbReference>
<evidence type="ECO:0000313" key="3">
    <source>
        <dbReference type="Proteomes" id="UP001241110"/>
    </source>
</evidence>
<feature type="transmembrane region" description="Helical" evidence="1">
    <location>
        <begin position="357"/>
        <end position="373"/>
    </location>
</feature>
<name>A0AAE3QPR7_9BACT</name>
<keyword evidence="1" id="KW-1133">Transmembrane helix</keyword>
<keyword evidence="1" id="KW-0812">Transmembrane</keyword>
<accession>A0AAE3QPR7</accession>
<feature type="transmembrane region" description="Helical" evidence="1">
    <location>
        <begin position="46"/>
        <end position="68"/>
    </location>
</feature>
<evidence type="ECO:0008006" key="4">
    <source>
        <dbReference type="Google" id="ProtNLM"/>
    </source>
</evidence>
<reference evidence="2" key="1">
    <citation type="submission" date="2023-05" db="EMBL/GenBank/DDBJ databases">
        <authorList>
            <person name="Zhang X."/>
        </authorList>
    </citation>
    <scope>NUCLEOTIDE SEQUENCE</scope>
    <source>
        <strain evidence="2">YF14B1</strain>
    </source>
</reference>
<gene>
    <name evidence="2" type="ORF">QNI16_12010</name>
</gene>
<organism evidence="2 3">
    <name type="scientific">Xanthocytophaga flava</name>
    <dbReference type="NCBI Taxonomy" id="3048013"/>
    <lineage>
        <taxon>Bacteria</taxon>
        <taxon>Pseudomonadati</taxon>
        <taxon>Bacteroidota</taxon>
        <taxon>Cytophagia</taxon>
        <taxon>Cytophagales</taxon>
        <taxon>Rhodocytophagaceae</taxon>
        <taxon>Xanthocytophaga</taxon>
    </lineage>
</organism>
<evidence type="ECO:0000256" key="1">
    <source>
        <dbReference type="SAM" id="Phobius"/>
    </source>
</evidence>
<feature type="transmembrane region" description="Helical" evidence="1">
    <location>
        <begin position="296"/>
        <end position="322"/>
    </location>
</feature>
<dbReference type="Proteomes" id="UP001241110">
    <property type="component" value="Unassembled WGS sequence"/>
</dbReference>
<feature type="transmembrane region" description="Helical" evidence="1">
    <location>
        <begin position="411"/>
        <end position="430"/>
    </location>
</feature>
<feature type="transmembrane region" description="Helical" evidence="1">
    <location>
        <begin position="176"/>
        <end position="194"/>
    </location>
</feature>
<feature type="transmembrane region" description="Helical" evidence="1">
    <location>
        <begin position="437"/>
        <end position="456"/>
    </location>
</feature>
<feature type="transmembrane region" description="Helical" evidence="1">
    <location>
        <begin position="249"/>
        <end position="276"/>
    </location>
</feature>
<keyword evidence="1" id="KW-0472">Membrane</keyword>
<comment type="caution">
    <text evidence="2">The sequence shown here is derived from an EMBL/GenBank/DDBJ whole genome shotgun (WGS) entry which is preliminary data.</text>
</comment>
<proteinExistence type="predicted"/>
<feature type="transmembrane region" description="Helical" evidence="1">
    <location>
        <begin position="89"/>
        <end position="108"/>
    </location>
</feature>
<evidence type="ECO:0000313" key="2">
    <source>
        <dbReference type="EMBL" id="MDJ1481213.1"/>
    </source>
</evidence>
<sequence length="567" mass="67112">MLYYSLLLYSTRYEDAIQWIKENFNTTYNIATIDCDYFTRKQYNLFQLWIIGITLLYGLLAVLFWINYSKITQLASGIRNQLSTLLKNILTLFLYLTLWQRIIILFMYTGWLAHHIYYCLEIPFSVDEVFAYNYFVHQSPLVPIFYYPEPNNHIFFNLFASFFDCFINNGKWVMRLPSLFANMVLLTVIFIYLFKKVNFNVALVATICCIISFPTSIYAIQGRGYMLMSLCTTLAAISFIEWKHRSRKIYLAIYIVSSIVGFYTHITFLYCFTGLFLWEATTIIVNRNLSFIKAFLWNKIVIVSCINFLYSPIIVFSGWKSLAENRWLVRNQTNFVDAFFIELLEILSLVTDIWHKVYIFIFFLLLLTGILAYKFRNLLFVRQLCIFLTSQMAGIIIVMLILRLLPPLRVWTYLAFWYPIGLSVSIYLLSAWLNRSYIYLSLSIFLLLFTSWQSIYSYQKNLVIAEGSFSQTLYTPLQNIIHYIVQKHPKYIFVSDHWLQFYLRNQQIETPSAVPSMDIDIPQKEIIYDFVIYAPDMLQNSLPATFSSQSYRLVAEFYGSRIYERSH</sequence>